<protein>
    <submittedName>
        <fullName evidence="1">Uncharacterized protein</fullName>
    </submittedName>
</protein>
<dbReference type="Proteomes" id="UP000447434">
    <property type="component" value="Chromosome 25"/>
</dbReference>
<organism evidence="1 2">
    <name type="scientific">Lupinus albus</name>
    <name type="common">White lupine</name>
    <name type="synonym">Lupinus termis</name>
    <dbReference type="NCBI Taxonomy" id="3870"/>
    <lineage>
        <taxon>Eukaryota</taxon>
        <taxon>Viridiplantae</taxon>
        <taxon>Streptophyta</taxon>
        <taxon>Embryophyta</taxon>
        <taxon>Tracheophyta</taxon>
        <taxon>Spermatophyta</taxon>
        <taxon>Magnoliopsida</taxon>
        <taxon>eudicotyledons</taxon>
        <taxon>Gunneridae</taxon>
        <taxon>Pentapetalae</taxon>
        <taxon>rosids</taxon>
        <taxon>fabids</taxon>
        <taxon>Fabales</taxon>
        <taxon>Fabaceae</taxon>
        <taxon>Papilionoideae</taxon>
        <taxon>50 kb inversion clade</taxon>
        <taxon>genistoids sensu lato</taxon>
        <taxon>core genistoids</taxon>
        <taxon>Genisteae</taxon>
        <taxon>Lupinus</taxon>
    </lineage>
</organism>
<accession>A0A6A4N1N0</accession>
<gene>
    <name evidence="1" type="ORF">Lalb_Chr25g0279101</name>
</gene>
<comment type="caution">
    <text evidence="1">The sequence shown here is derived from an EMBL/GenBank/DDBJ whole genome shotgun (WGS) entry which is preliminary data.</text>
</comment>
<proteinExistence type="predicted"/>
<keyword evidence="2" id="KW-1185">Reference proteome</keyword>
<sequence length="71" mass="8378">MGAKSCFRDILLLHPNLVITGFQIQLRKQHRSPQFVQQFLYDWNWKFIGYGNIVKSSIVYTKSPSFVLLPY</sequence>
<evidence type="ECO:0000313" key="1">
    <source>
        <dbReference type="EMBL" id="KAE9584532.1"/>
    </source>
</evidence>
<reference evidence="2" key="1">
    <citation type="journal article" date="2020" name="Nat. Commun.">
        <title>Genome sequence of the cluster root forming white lupin.</title>
        <authorList>
            <person name="Hufnagel B."/>
            <person name="Marques A."/>
            <person name="Soriano A."/>
            <person name="Marques L."/>
            <person name="Divol F."/>
            <person name="Doumas P."/>
            <person name="Sallet E."/>
            <person name="Mancinotti D."/>
            <person name="Carrere S."/>
            <person name="Marande W."/>
            <person name="Arribat S."/>
            <person name="Keller J."/>
            <person name="Huneau C."/>
            <person name="Blein T."/>
            <person name="Aime D."/>
            <person name="Laguerre M."/>
            <person name="Taylor J."/>
            <person name="Schubert V."/>
            <person name="Nelson M."/>
            <person name="Geu-Flores F."/>
            <person name="Crespi M."/>
            <person name="Gallardo-Guerrero K."/>
            <person name="Delaux P.-M."/>
            <person name="Salse J."/>
            <person name="Berges H."/>
            <person name="Guyot R."/>
            <person name="Gouzy J."/>
            <person name="Peret B."/>
        </authorList>
    </citation>
    <scope>NUCLEOTIDE SEQUENCE [LARGE SCALE GENOMIC DNA]</scope>
    <source>
        <strain evidence="2">cv. Amiga</strain>
    </source>
</reference>
<dbReference type="AlphaFoldDB" id="A0A6A4N1N0"/>
<name>A0A6A4N1N0_LUPAL</name>
<dbReference type="EMBL" id="WOCE01000025">
    <property type="protein sequence ID" value="KAE9584532.1"/>
    <property type="molecule type" value="Genomic_DNA"/>
</dbReference>
<evidence type="ECO:0000313" key="2">
    <source>
        <dbReference type="Proteomes" id="UP000447434"/>
    </source>
</evidence>